<evidence type="ECO:0000256" key="2">
    <source>
        <dbReference type="ARBA" id="ARBA00008122"/>
    </source>
</evidence>
<feature type="domain" description="WRC" evidence="8">
    <location>
        <begin position="213"/>
        <end position="257"/>
    </location>
</feature>
<feature type="region of interest" description="Disordered" evidence="6">
    <location>
        <begin position="64"/>
        <end position="84"/>
    </location>
</feature>
<dbReference type="PANTHER" id="PTHR31602:SF42">
    <property type="entry name" value="GROWTH-REGULATING FACTOR 2"/>
    <property type="match status" value="1"/>
</dbReference>
<gene>
    <name evidence="9" type="primary">GRF6</name>
    <name evidence="9" type="ORF">KSP39_PZI004967</name>
</gene>
<evidence type="ECO:0000256" key="4">
    <source>
        <dbReference type="PROSITE-ProRule" id="PRU01002"/>
    </source>
</evidence>
<dbReference type="InterPro" id="IPR014978">
    <property type="entry name" value="Gln-Leu-Gln_QLQ"/>
</dbReference>
<name>A0AAP0BSR7_9ASPA</name>
<keyword evidence="5" id="KW-0805">Transcription regulation</keyword>
<evidence type="ECO:0000256" key="6">
    <source>
        <dbReference type="SAM" id="MobiDB-lite"/>
    </source>
</evidence>
<dbReference type="SMART" id="SM00951">
    <property type="entry name" value="QLQ"/>
    <property type="match status" value="1"/>
</dbReference>
<sequence>MDSMFFVPCDSNGVFSPSFPSLAAEASNQRADFGENDEWNLLRMGKIDQTVSATSKQELFLLKSNSRSSSPNGERMLSFSSHRPDSTAFGSCGTLSLYHYPSSSLSMSSSSSAPSAQSYSYLKNGALDMRYESSNVSINGVRGVFTPAQWMELEQQALIYKYIDAKMPVPSSLVIPIRRTIDLSGFPSFTTGSYRSGSLRCGSYNLGFSGNTDPEPGRCRRTDGKKWRCSKDAVGDQKYCERHLNRGRHRSRKHVEGHNGHAEKTAMSIPSQTASAVSDGSSSNLSIAQQLQSKCLQSSSTKSTSTQFDRILTNKRDVGEVAQDSECALFSKFKQQNSFEAIPAGNSNSQNQITISMPTPEINAQQSITHPLLHFIDDWPQKDKVIADRTQLSISIPNDSSDYSLSPIRLVHEFNRLEDSKKHSSWIPISWDDPMMGGGPLGEVLTKKKEDR</sequence>
<keyword evidence="5" id="KW-0010">Activator</keyword>
<evidence type="ECO:0000259" key="7">
    <source>
        <dbReference type="PROSITE" id="PS51666"/>
    </source>
</evidence>
<comment type="function">
    <text evidence="5">Transcription activator.</text>
</comment>
<evidence type="ECO:0000256" key="1">
    <source>
        <dbReference type="ARBA" id="ARBA00004123"/>
    </source>
</evidence>
<organism evidence="9 10">
    <name type="scientific">Platanthera zijinensis</name>
    <dbReference type="NCBI Taxonomy" id="2320716"/>
    <lineage>
        <taxon>Eukaryota</taxon>
        <taxon>Viridiplantae</taxon>
        <taxon>Streptophyta</taxon>
        <taxon>Embryophyta</taxon>
        <taxon>Tracheophyta</taxon>
        <taxon>Spermatophyta</taxon>
        <taxon>Magnoliopsida</taxon>
        <taxon>Liliopsida</taxon>
        <taxon>Asparagales</taxon>
        <taxon>Orchidaceae</taxon>
        <taxon>Orchidoideae</taxon>
        <taxon>Orchideae</taxon>
        <taxon>Orchidinae</taxon>
        <taxon>Platanthera</taxon>
    </lineage>
</organism>
<keyword evidence="3 4" id="KW-0539">Nucleus</keyword>
<feature type="short sequence motif" description="Bipartite nuclear localization signal" evidence="4">
    <location>
        <begin position="246"/>
        <end position="253"/>
    </location>
</feature>
<dbReference type="Proteomes" id="UP001418222">
    <property type="component" value="Unassembled WGS sequence"/>
</dbReference>
<comment type="similarity">
    <text evidence="2 5">Belongs to the GRF family.</text>
</comment>
<dbReference type="Pfam" id="PF08880">
    <property type="entry name" value="QLQ"/>
    <property type="match status" value="1"/>
</dbReference>
<protein>
    <recommendedName>
        <fullName evidence="5">Growth-regulating factor</fullName>
    </recommendedName>
</protein>
<feature type="domain" description="QLQ" evidence="7">
    <location>
        <begin position="144"/>
        <end position="179"/>
    </location>
</feature>
<feature type="region of interest" description="Disordered" evidence="6">
    <location>
        <begin position="248"/>
        <end position="281"/>
    </location>
</feature>
<dbReference type="AlphaFoldDB" id="A0AAP0BSR7"/>
<evidence type="ECO:0000313" key="9">
    <source>
        <dbReference type="EMBL" id="KAK8949240.1"/>
    </source>
</evidence>
<feature type="compositionally biased region" description="Basic and acidic residues" evidence="6">
    <location>
        <begin position="254"/>
        <end position="264"/>
    </location>
</feature>
<comment type="caution">
    <text evidence="9">The sequence shown here is derived from an EMBL/GenBank/DDBJ whole genome shotgun (WGS) entry which is preliminary data.</text>
</comment>
<dbReference type="GO" id="GO:0006351">
    <property type="term" value="P:DNA-templated transcription"/>
    <property type="evidence" value="ECO:0007669"/>
    <property type="project" value="UniProtKB-UniRule"/>
</dbReference>
<dbReference type="EMBL" id="JBBWWQ010000004">
    <property type="protein sequence ID" value="KAK8949240.1"/>
    <property type="molecule type" value="Genomic_DNA"/>
</dbReference>
<dbReference type="InterPro" id="IPR031137">
    <property type="entry name" value="GRF"/>
</dbReference>
<dbReference type="PANTHER" id="PTHR31602">
    <property type="entry name" value="GROWTH-REGULATING FACTOR 5"/>
    <property type="match status" value="1"/>
</dbReference>
<evidence type="ECO:0000313" key="10">
    <source>
        <dbReference type="Proteomes" id="UP001418222"/>
    </source>
</evidence>
<dbReference type="Pfam" id="PF08879">
    <property type="entry name" value="WRC"/>
    <property type="match status" value="1"/>
</dbReference>
<reference evidence="9 10" key="1">
    <citation type="journal article" date="2022" name="Nat. Plants">
        <title>Genomes of leafy and leafless Platanthera orchids illuminate the evolution of mycoheterotrophy.</title>
        <authorList>
            <person name="Li M.H."/>
            <person name="Liu K.W."/>
            <person name="Li Z."/>
            <person name="Lu H.C."/>
            <person name="Ye Q.L."/>
            <person name="Zhang D."/>
            <person name="Wang J.Y."/>
            <person name="Li Y.F."/>
            <person name="Zhong Z.M."/>
            <person name="Liu X."/>
            <person name="Yu X."/>
            <person name="Liu D.K."/>
            <person name="Tu X.D."/>
            <person name="Liu B."/>
            <person name="Hao Y."/>
            <person name="Liao X.Y."/>
            <person name="Jiang Y.T."/>
            <person name="Sun W.H."/>
            <person name="Chen J."/>
            <person name="Chen Y.Q."/>
            <person name="Ai Y."/>
            <person name="Zhai J.W."/>
            <person name="Wu S.S."/>
            <person name="Zhou Z."/>
            <person name="Hsiao Y.Y."/>
            <person name="Wu W.L."/>
            <person name="Chen Y.Y."/>
            <person name="Lin Y.F."/>
            <person name="Hsu J.L."/>
            <person name="Li C.Y."/>
            <person name="Wang Z.W."/>
            <person name="Zhao X."/>
            <person name="Zhong W.Y."/>
            <person name="Ma X.K."/>
            <person name="Ma L."/>
            <person name="Huang J."/>
            <person name="Chen G.Z."/>
            <person name="Huang M.Z."/>
            <person name="Huang L."/>
            <person name="Peng D.H."/>
            <person name="Luo Y.B."/>
            <person name="Zou S.Q."/>
            <person name="Chen S.P."/>
            <person name="Lan S."/>
            <person name="Tsai W.C."/>
            <person name="Van de Peer Y."/>
            <person name="Liu Z.J."/>
        </authorList>
    </citation>
    <scope>NUCLEOTIDE SEQUENCE [LARGE SCALE GENOMIC DNA]</scope>
    <source>
        <strain evidence="9">Lor287</strain>
    </source>
</reference>
<dbReference type="GO" id="GO:0005524">
    <property type="term" value="F:ATP binding"/>
    <property type="evidence" value="ECO:0007669"/>
    <property type="project" value="UniProtKB-UniRule"/>
</dbReference>
<accession>A0AAP0BSR7</accession>
<feature type="short sequence motif" description="Bipartite nuclear localization signal" evidence="4">
    <location>
        <begin position="218"/>
        <end position="228"/>
    </location>
</feature>
<dbReference type="GO" id="GO:0032502">
    <property type="term" value="P:developmental process"/>
    <property type="evidence" value="ECO:0007669"/>
    <property type="project" value="InterPro"/>
</dbReference>
<evidence type="ECO:0000256" key="5">
    <source>
        <dbReference type="RuleBase" id="RU367127"/>
    </source>
</evidence>
<evidence type="ECO:0000256" key="3">
    <source>
        <dbReference type="ARBA" id="ARBA00023242"/>
    </source>
</evidence>
<dbReference type="InterPro" id="IPR014977">
    <property type="entry name" value="WRC_dom"/>
</dbReference>
<dbReference type="PROSITE" id="PS51666">
    <property type="entry name" value="QLQ"/>
    <property type="match status" value="1"/>
</dbReference>
<dbReference type="PROSITE" id="PS51667">
    <property type="entry name" value="WRC"/>
    <property type="match status" value="1"/>
</dbReference>
<dbReference type="GO" id="GO:0005634">
    <property type="term" value="C:nucleus"/>
    <property type="evidence" value="ECO:0007669"/>
    <property type="project" value="UniProtKB-SubCell"/>
</dbReference>
<feature type="compositionally biased region" description="Polar residues" evidence="6">
    <location>
        <begin position="268"/>
        <end position="281"/>
    </location>
</feature>
<keyword evidence="10" id="KW-1185">Reference proteome</keyword>
<evidence type="ECO:0000259" key="8">
    <source>
        <dbReference type="PROSITE" id="PS51667"/>
    </source>
</evidence>
<dbReference type="GO" id="GO:0006355">
    <property type="term" value="P:regulation of DNA-templated transcription"/>
    <property type="evidence" value="ECO:0007669"/>
    <property type="project" value="InterPro"/>
</dbReference>
<proteinExistence type="inferred from homology"/>
<keyword evidence="5" id="KW-0804">Transcription</keyword>
<comment type="domain">
    <text evidence="5">The QLQ domain and WRC domain may be involved in protein-protein interaction and DNA-binding, respectively.</text>
</comment>
<comment type="subcellular location">
    <subcellularLocation>
        <location evidence="1 4 5">Nucleus</location>
    </subcellularLocation>
</comment>